<evidence type="ECO:0000313" key="3">
    <source>
        <dbReference type="Proteomes" id="UP001324427"/>
    </source>
</evidence>
<dbReference type="Proteomes" id="UP001324427">
    <property type="component" value="Unassembled WGS sequence"/>
</dbReference>
<name>A0AAV9JF14_9PEZI</name>
<feature type="compositionally biased region" description="Low complexity" evidence="1">
    <location>
        <begin position="217"/>
        <end position="236"/>
    </location>
</feature>
<proteinExistence type="predicted"/>
<evidence type="ECO:0000313" key="2">
    <source>
        <dbReference type="EMBL" id="KAK4543706.1"/>
    </source>
</evidence>
<comment type="caution">
    <text evidence="2">The sequence shown here is derived from an EMBL/GenBank/DDBJ whole genome shotgun (WGS) entry which is preliminary data.</text>
</comment>
<feature type="compositionally biased region" description="Low complexity" evidence="1">
    <location>
        <begin position="97"/>
        <end position="108"/>
    </location>
</feature>
<feature type="region of interest" description="Disordered" evidence="1">
    <location>
        <begin position="361"/>
        <end position="385"/>
    </location>
</feature>
<feature type="compositionally biased region" description="Polar residues" evidence="1">
    <location>
        <begin position="368"/>
        <end position="384"/>
    </location>
</feature>
<reference evidence="2 3" key="1">
    <citation type="submission" date="2021-11" db="EMBL/GenBank/DDBJ databases">
        <title>Black yeast isolated from Biological Soil Crust.</title>
        <authorList>
            <person name="Kurbessoian T."/>
        </authorList>
    </citation>
    <scope>NUCLEOTIDE SEQUENCE [LARGE SCALE GENOMIC DNA]</scope>
    <source>
        <strain evidence="2 3">CCFEE 5522</strain>
    </source>
</reference>
<dbReference type="AlphaFoldDB" id="A0AAV9JF14"/>
<accession>A0AAV9JF14</accession>
<feature type="region of interest" description="Disordered" evidence="1">
    <location>
        <begin position="202"/>
        <end position="336"/>
    </location>
</feature>
<feature type="region of interest" description="Disordered" evidence="1">
    <location>
        <begin position="70"/>
        <end position="117"/>
    </location>
</feature>
<feature type="region of interest" description="Disordered" evidence="1">
    <location>
        <begin position="141"/>
        <end position="174"/>
    </location>
</feature>
<evidence type="ECO:0000256" key="1">
    <source>
        <dbReference type="SAM" id="MobiDB-lite"/>
    </source>
</evidence>
<protein>
    <submittedName>
        <fullName evidence="2">Uncharacterized protein</fullName>
    </submittedName>
</protein>
<dbReference type="EMBL" id="JAVFHQ010000030">
    <property type="protein sequence ID" value="KAK4543706.1"/>
    <property type="molecule type" value="Genomic_DNA"/>
</dbReference>
<sequence>MSILRGAQSALFYYLSCAPCADAKYRKKRKAQAIRDRADKVLMEEEMGGQLYRQPSPAATNPHWDAEIALGPTMTRGKRKTNTADSQRGLKGSALQSSNASNITSSVSLPRNASGERNDSKLHLKLYQREDDELWGTAAMEPPLRGHLDGSSGSEPVKPVRARTKEASSYQSYRNPQVSDMLPAIVTKVNSKEDVAWMLQPPPVADVMSGKQRPPRSRSGSGNSGPSASGSASLSRQVSNRLVEKKLRAGEAPALQLSRPSSRRAESGVPGQGHDRHSAKSTAGNPDFADSPSKRAKRRPSPIQVPHEPSEESALAVPRNASLAPTPRREMQYNKVASRPQLSTILSDSIVPYDSGTDFYTPGETAKENSFPSIKSHSNSSEGYNKTARRSAVLVKDDSLKVLQDTTPNTPMFNTKIFTTSPAVVDTAKIRLPAQDGDEEQALSGAFDSWYMPDFQLDQWVHEHTKREVRQRWSMDL</sequence>
<keyword evidence="3" id="KW-1185">Reference proteome</keyword>
<gene>
    <name evidence="2" type="ORF">LTR36_005351</name>
</gene>
<organism evidence="2 3">
    <name type="scientific">Oleoguttula mirabilis</name>
    <dbReference type="NCBI Taxonomy" id="1507867"/>
    <lineage>
        <taxon>Eukaryota</taxon>
        <taxon>Fungi</taxon>
        <taxon>Dikarya</taxon>
        <taxon>Ascomycota</taxon>
        <taxon>Pezizomycotina</taxon>
        <taxon>Dothideomycetes</taxon>
        <taxon>Dothideomycetidae</taxon>
        <taxon>Mycosphaerellales</taxon>
        <taxon>Teratosphaeriaceae</taxon>
        <taxon>Oleoguttula</taxon>
    </lineage>
</organism>